<feature type="transmembrane region" description="Helical" evidence="1">
    <location>
        <begin position="21"/>
        <end position="39"/>
    </location>
</feature>
<protein>
    <submittedName>
        <fullName evidence="2">Uncharacterized protein</fullName>
    </submittedName>
</protein>
<dbReference type="AlphaFoldDB" id="U5GU91"/>
<dbReference type="InParanoid" id="U5GU91"/>
<keyword evidence="3" id="KW-1185">Reference proteome</keyword>
<keyword evidence="1" id="KW-0812">Transmembrane</keyword>
<organism evidence="2 3">
    <name type="scientific">Populus trichocarpa</name>
    <name type="common">Western balsam poplar</name>
    <name type="synonym">Populus balsamifera subsp. trichocarpa</name>
    <dbReference type="NCBI Taxonomy" id="3694"/>
    <lineage>
        <taxon>Eukaryota</taxon>
        <taxon>Viridiplantae</taxon>
        <taxon>Streptophyta</taxon>
        <taxon>Embryophyta</taxon>
        <taxon>Tracheophyta</taxon>
        <taxon>Spermatophyta</taxon>
        <taxon>Magnoliopsida</taxon>
        <taxon>eudicotyledons</taxon>
        <taxon>Gunneridae</taxon>
        <taxon>Pentapetalae</taxon>
        <taxon>rosids</taxon>
        <taxon>fabids</taxon>
        <taxon>Malpighiales</taxon>
        <taxon>Salicaceae</taxon>
        <taxon>Saliceae</taxon>
        <taxon>Populus</taxon>
    </lineage>
</organism>
<keyword evidence="1" id="KW-0472">Membrane</keyword>
<dbReference type="EMBL" id="CM009290">
    <property type="protein sequence ID" value="PNT55064.1"/>
    <property type="molecule type" value="Genomic_DNA"/>
</dbReference>
<sequence length="85" mass="9813">MNTCFLSRRKGKKASFPVLEIHLSVQMVGILTFFVIVTVQDKIYKSKLAQLEREERRPVKRMLLQSNGATATRWNILMGLFGSRK</sequence>
<evidence type="ECO:0000313" key="3">
    <source>
        <dbReference type="Proteomes" id="UP000006729"/>
    </source>
</evidence>
<dbReference type="HOGENOM" id="CLU_2516826_0_0_1"/>
<reference evidence="2 3" key="1">
    <citation type="journal article" date="2006" name="Science">
        <title>The genome of black cottonwood, Populus trichocarpa (Torr. &amp; Gray).</title>
        <authorList>
            <person name="Tuskan G.A."/>
            <person name="Difazio S."/>
            <person name="Jansson S."/>
            <person name="Bohlmann J."/>
            <person name="Grigoriev I."/>
            <person name="Hellsten U."/>
            <person name="Putnam N."/>
            <person name="Ralph S."/>
            <person name="Rombauts S."/>
            <person name="Salamov A."/>
            <person name="Schein J."/>
            <person name="Sterck L."/>
            <person name="Aerts A."/>
            <person name="Bhalerao R.R."/>
            <person name="Bhalerao R.P."/>
            <person name="Blaudez D."/>
            <person name="Boerjan W."/>
            <person name="Brun A."/>
            <person name="Brunner A."/>
            <person name="Busov V."/>
            <person name="Campbell M."/>
            <person name="Carlson J."/>
            <person name="Chalot M."/>
            <person name="Chapman J."/>
            <person name="Chen G.L."/>
            <person name="Cooper D."/>
            <person name="Coutinho P.M."/>
            <person name="Couturier J."/>
            <person name="Covert S."/>
            <person name="Cronk Q."/>
            <person name="Cunningham R."/>
            <person name="Davis J."/>
            <person name="Degroeve S."/>
            <person name="Dejardin A."/>
            <person name="Depamphilis C."/>
            <person name="Detter J."/>
            <person name="Dirks B."/>
            <person name="Dubchak I."/>
            <person name="Duplessis S."/>
            <person name="Ehlting J."/>
            <person name="Ellis B."/>
            <person name="Gendler K."/>
            <person name="Goodstein D."/>
            <person name="Gribskov M."/>
            <person name="Grimwood J."/>
            <person name="Groover A."/>
            <person name="Gunter L."/>
            <person name="Hamberger B."/>
            <person name="Heinze B."/>
            <person name="Helariutta Y."/>
            <person name="Henrissat B."/>
            <person name="Holligan D."/>
            <person name="Holt R."/>
            <person name="Huang W."/>
            <person name="Islam-Faridi N."/>
            <person name="Jones S."/>
            <person name="Jones-Rhoades M."/>
            <person name="Jorgensen R."/>
            <person name="Joshi C."/>
            <person name="Kangasjarvi J."/>
            <person name="Karlsson J."/>
            <person name="Kelleher C."/>
            <person name="Kirkpatrick R."/>
            <person name="Kirst M."/>
            <person name="Kohler A."/>
            <person name="Kalluri U."/>
            <person name="Larimer F."/>
            <person name="Leebens-Mack J."/>
            <person name="Leple J.C."/>
            <person name="Locascio P."/>
            <person name="Lou Y."/>
            <person name="Lucas S."/>
            <person name="Martin F."/>
            <person name="Montanini B."/>
            <person name="Napoli C."/>
            <person name="Nelson D.R."/>
            <person name="Nelson C."/>
            <person name="Nieminen K."/>
            <person name="Nilsson O."/>
            <person name="Pereda V."/>
            <person name="Peter G."/>
            <person name="Philippe R."/>
            <person name="Pilate G."/>
            <person name="Poliakov A."/>
            <person name="Razumovskaya J."/>
            <person name="Richardson P."/>
            <person name="Rinaldi C."/>
            <person name="Ritland K."/>
            <person name="Rouze P."/>
            <person name="Ryaboy D."/>
            <person name="Schmutz J."/>
            <person name="Schrader J."/>
            <person name="Segerman B."/>
            <person name="Shin H."/>
            <person name="Siddiqui A."/>
            <person name="Sterky F."/>
            <person name="Terry A."/>
            <person name="Tsai C.J."/>
            <person name="Uberbacher E."/>
            <person name="Unneberg P."/>
            <person name="Vahala J."/>
            <person name="Wall K."/>
            <person name="Wessler S."/>
            <person name="Yang G."/>
            <person name="Yin T."/>
            <person name="Douglas C."/>
            <person name="Marra M."/>
            <person name="Sandberg G."/>
            <person name="Van de Peer Y."/>
            <person name="Rokhsar D."/>
        </authorList>
    </citation>
    <scope>NUCLEOTIDE SEQUENCE [LARGE SCALE GENOMIC DNA]</scope>
    <source>
        <strain evidence="3">cv. Nisqually</strain>
    </source>
</reference>
<gene>
    <name evidence="2" type="ORF">POPTR_001G171400</name>
</gene>
<keyword evidence="1" id="KW-1133">Transmembrane helix</keyword>
<name>U5GU91_POPTR</name>
<dbReference type="Proteomes" id="UP000006729">
    <property type="component" value="Chromosome 1"/>
</dbReference>
<evidence type="ECO:0000313" key="2">
    <source>
        <dbReference type="EMBL" id="PNT55064.1"/>
    </source>
</evidence>
<evidence type="ECO:0000256" key="1">
    <source>
        <dbReference type="SAM" id="Phobius"/>
    </source>
</evidence>
<proteinExistence type="predicted"/>
<accession>U5GU91</accession>